<dbReference type="EMBL" id="CP103867">
    <property type="protein sequence ID" value="UWE05314.1"/>
    <property type="molecule type" value="Genomic_DNA"/>
</dbReference>
<evidence type="ECO:0000256" key="1">
    <source>
        <dbReference type="SAM" id="MobiDB-lite"/>
    </source>
</evidence>
<evidence type="ECO:0000313" key="3">
    <source>
        <dbReference type="Proteomes" id="UP001058650"/>
    </source>
</evidence>
<keyword evidence="3" id="KW-1185">Reference proteome</keyword>
<feature type="region of interest" description="Disordered" evidence="1">
    <location>
        <begin position="87"/>
        <end position="116"/>
    </location>
</feature>
<evidence type="ECO:0008006" key="4">
    <source>
        <dbReference type="Google" id="ProtNLM"/>
    </source>
</evidence>
<keyword evidence="2" id="KW-0614">Plasmid</keyword>
<evidence type="ECO:0000313" key="2">
    <source>
        <dbReference type="EMBL" id="UWE05314.1"/>
    </source>
</evidence>
<organism evidence="2 3">
    <name type="scientific">Laceyella sacchari</name>
    <name type="common">Thermoactinomyces thalpophilus</name>
    <dbReference type="NCBI Taxonomy" id="37482"/>
    <lineage>
        <taxon>Bacteria</taxon>
        <taxon>Bacillati</taxon>
        <taxon>Bacillota</taxon>
        <taxon>Bacilli</taxon>
        <taxon>Bacillales</taxon>
        <taxon>Thermoactinomycetaceae</taxon>
        <taxon>Laceyella</taxon>
    </lineage>
</organism>
<gene>
    <name evidence="2" type="ORF">NYR52_16480</name>
</gene>
<name>A0ABY5U821_LACSH</name>
<protein>
    <recommendedName>
        <fullName evidence="4">C2H2-type domain-containing protein</fullName>
    </recommendedName>
</protein>
<accession>A0ABY5U821</accession>
<reference evidence="2" key="1">
    <citation type="submission" date="2022-08" db="EMBL/GenBank/DDBJ databases">
        <title>The complete genome sequence of the thermophilic bacterium Laceyella sacchari FBKL4.010 reveals the basis for tetramethylpyrazine biosynthesis in Moutai-flavor Daqu.</title>
        <authorList>
            <person name="Li D."/>
            <person name="Huang W."/>
            <person name="Wang C."/>
            <person name="Qiu S."/>
        </authorList>
    </citation>
    <scope>NUCLEOTIDE SEQUENCE</scope>
    <source>
        <strain evidence="2">FBKL4.014</strain>
        <plasmid evidence="2">unnamed</plasmid>
    </source>
</reference>
<proteinExistence type="predicted"/>
<dbReference type="Proteomes" id="UP001058650">
    <property type="component" value="Plasmid unnamed"/>
</dbReference>
<dbReference type="RefSeq" id="WP_259436808.1">
    <property type="nucleotide sequence ID" value="NZ_CP103867.1"/>
</dbReference>
<sequence length="176" mass="20233">MRDSYIRKYKRPNFGLLTRQYNVKLSEDMADQLEALAKELNVTPPEVIRILLYEEFQVLRKEEAAEDTQGYLKISKDTYEYPKISSDIKLKEAPQARPQPSKPTSRSGGGRRFDTKRWQVSGETACPLCNSWHSSSNFSRHLKRHHGGISSEEVFSNPDHAAIADKMVEQRKKAGY</sequence>
<geneLocation type="plasmid" evidence="2 3">
    <name>unnamed</name>
</geneLocation>